<dbReference type="InterPro" id="IPR050131">
    <property type="entry name" value="Peptidase_S8_subtilisin-like"/>
</dbReference>
<evidence type="ECO:0000313" key="9">
    <source>
        <dbReference type="EMBL" id="RAK42920.1"/>
    </source>
</evidence>
<evidence type="ECO:0000259" key="8">
    <source>
        <dbReference type="Pfam" id="PF00082"/>
    </source>
</evidence>
<dbReference type="GO" id="GO:0004252">
    <property type="term" value="F:serine-type endopeptidase activity"/>
    <property type="evidence" value="ECO:0007669"/>
    <property type="project" value="InterPro"/>
</dbReference>
<evidence type="ECO:0000256" key="7">
    <source>
        <dbReference type="SAM" id="SignalP"/>
    </source>
</evidence>
<feature type="transmembrane region" description="Helical" evidence="6">
    <location>
        <begin position="351"/>
        <end position="373"/>
    </location>
</feature>
<evidence type="ECO:0000256" key="1">
    <source>
        <dbReference type="ARBA" id="ARBA00011073"/>
    </source>
</evidence>
<feature type="signal peptide" evidence="7">
    <location>
        <begin position="1"/>
        <end position="20"/>
    </location>
</feature>
<dbReference type="RefSeq" id="WP_111646755.1">
    <property type="nucleotide sequence ID" value="NZ_JACHWI010000001.1"/>
</dbReference>
<dbReference type="EMBL" id="QLMJ01000001">
    <property type="protein sequence ID" value="RAK42920.1"/>
    <property type="molecule type" value="Genomic_DNA"/>
</dbReference>
<keyword evidence="6" id="KW-0812">Transmembrane</keyword>
<dbReference type="InterPro" id="IPR000209">
    <property type="entry name" value="Peptidase_S8/S53_dom"/>
</dbReference>
<dbReference type="PROSITE" id="PS51892">
    <property type="entry name" value="SUBTILASE"/>
    <property type="match status" value="1"/>
</dbReference>
<dbReference type="Pfam" id="PF00082">
    <property type="entry name" value="Peptidase_S8"/>
    <property type="match status" value="1"/>
</dbReference>
<sequence>MRWSWTAGTLALALAGLPIAAPVSATQEPPALPVPGSGSCVEASSVVVAAMSAPQARMAPDLVSSLTRGRGVVVAVIDTGVSDKAPALAGAVWPGGDVVGGGPARDDCLGRGTALAGIVAARPIAGTALAGMAPEATILPVRVVDAAGRLQPQALAAGIGFAVDQRASVILVGSGVAEDSPALRDAVIRATAANSLIVAAATIAGQQSVTAGQTPPVSYPAAYPLVLSVSEAGADLSGQQVDLIAPAAGAYSIGPTGDGHYRVGGPAVAAAYVAGTAALVRSYHPGLRWAQVHERLLSTAEAPAAGTTGPATLDAYAAVAALTSPRPPAAPPRGGAVTMPMPSPGDPAVRAAGIAGSVLLLGGVVLAALIVTVRSVRRRRR</sequence>
<comment type="caution">
    <text evidence="5">Lacks conserved residue(s) required for the propagation of feature annotation.</text>
</comment>
<dbReference type="Proteomes" id="UP000249341">
    <property type="component" value="Unassembled WGS sequence"/>
</dbReference>
<feature type="domain" description="Peptidase S8/S53" evidence="8">
    <location>
        <begin position="69"/>
        <end position="303"/>
    </location>
</feature>
<dbReference type="PANTHER" id="PTHR43806">
    <property type="entry name" value="PEPTIDASE S8"/>
    <property type="match status" value="1"/>
</dbReference>
<dbReference type="InterPro" id="IPR015500">
    <property type="entry name" value="Peptidase_S8_subtilisin-rel"/>
</dbReference>
<keyword evidence="10" id="KW-1185">Reference proteome</keyword>
<keyword evidence="6" id="KW-1133">Transmembrane helix</keyword>
<proteinExistence type="inferred from homology"/>
<comment type="caution">
    <text evidence="9">The sequence shown here is derived from an EMBL/GenBank/DDBJ whole genome shotgun (WGS) entry which is preliminary data.</text>
</comment>
<keyword evidence="4" id="KW-0720">Serine protease</keyword>
<accession>A0A327ZKL4</accession>
<dbReference type="PANTHER" id="PTHR43806:SF11">
    <property type="entry name" value="CEREVISIN-RELATED"/>
    <property type="match status" value="1"/>
</dbReference>
<keyword evidence="6" id="KW-0472">Membrane</keyword>
<dbReference type="PRINTS" id="PR00723">
    <property type="entry name" value="SUBTILISIN"/>
</dbReference>
<evidence type="ECO:0000256" key="2">
    <source>
        <dbReference type="ARBA" id="ARBA00022670"/>
    </source>
</evidence>
<dbReference type="AlphaFoldDB" id="A0A327ZKL4"/>
<evidence type="ECO:0000256" key="5">
    <source>
        <dbReference type="PROSITE-ProRule" id="PRU01240"/>
    </source>
</evidence>
<gene>
    <name evidence="9" type="ORF">B0I29_10150</name>
</gene>
<keyword evidence="7" id="KW-0732">Signal</keyword>
<name>A0A327ZKL4_9ACTN</name>
<dbReference type="OrthoDB" id="5240330at2"/>
<keyword evidence="3" id="KW-0378">Hydrolase</keyword>
<keyword evidence="2" id="KW-0645">Protease</keyword>
<protein>
    <submittedName>
        <fullName evidence="9">Subtilase family protein</fullName>
    </submittedName>
</protein>
<reference evidence="9 10" key="1">
    <citation type="submission" date="2018-06" db="EMBL/GenBank/DDBJ databases">
        <title>Genomic Encyclopedia of Type Strains, Phase III (KMG-III): the genomes of soil and plant-associated and newly described type strains.</title>
        <authorList>
            <person name="Whitman W."/>
        </authorList>
    </citation>
    <scope>NUCLEOTIDE SEQUENCE [LARGE SCALE GENOMIC DNA]</scope>
    <source>
        <strain evidence="9 10">CGMCC 4.7090</strain>
    </source>
</reference>
<dbReference type="SUPFAM" id="SSF52743">
    <property type="entry name" value="Subtilisin-like"/>
    <property type="match status" value="1"/>
</dbReference>
<organism evidence="9 10">
    <name type="scientific">Actinoplanes lutulentus</name>
    <dbReference type="NCBI Taxonomy" id="1287878"/>
    <lineage>
        <taxon>Bacteria</taxon>
        <taxon>Bacillati</taxon>
        <taxon>Actinomycetota</taxon>
        <taxon>Actinomycetes</taxon>
        <taxon>Micromonosporales</taxon>
        <taxon>Micromonosporaceae</taxon>
        <taxon>Actinoplanes</taxon>
    </lineage>
</organism>
<dbReference type="InterPro" id="IPR036852">
    <property type="entry name" value="Peptidase_S8/S53_dom_sf"/>
</dbReference>
<evidence type="ECO:0000256" key="3">
    <source>
        <dbReference type="ARBA" id="ARBA00022801"/>
    </source>
</evidence>
<dbReference type="Gene3D" id="3.40.50.200">
    <property type="entry name" value="Peptidase S8/S53 domain"/>
    <property type="match status" value="1"/>
</dbReference>
<comment type="similarity">
    <text evidence="1 5">Belongs to the peptidase S8 family.</text>
</comment>
<dbReference type="GO" id="GO:0006508">
    <property type="term" value="P:proteolysis"/>
    <property type="evidence" value="ECO:0007669"/>
    <property type="project" value="UniProtKB-KW"/>
</dbReference>
<feature type="chain" id="PRO_5039539375" evidence="7">
    <location>
        <begin position="21"/>
        <end position="381"/>
    </location>
</feature>
<evidence type="ECO:0000313" key="10">
    <source>
        <dbReference type="Proteomes" id="UP000249341"/>
    </source>
</evidence>
<evidence type="ECO:0000256" key="6">
    <source>
        <dbReference type="SAM" id="Phobius"/>
    </source>
</evidence>
<evidence type="ECO:0000256" key="4">
    <source>
        <dbReference type="ARBA" id="ARBA00022825"/>
    </source>
</evidence>